<keyword evidence="3" id="KW-1185">Reference proteome</keyword>
<reference evidence="2 3" key="1">
    <citation type="submission" date="2019-06" db="EMBL/GenBank/DDBJ databases">
        <title>Complete genome sequence of Ensifer mexicanus ITTG R7 isolated from nodules of Acacia angustissima (Mill.) Kuntze.</title>
        <authorList>
            <person name="Rincon-Rosales R."/>
            <person name="Rogel M.A."/>
            <person name="Guerrero G."/>
            <person name="Rincon-Molina C.I."/>
            <person name="Lopez-Lopez A."/>
            <person name="Martinez-Romero E."/>
        </authorList>
    </citation>
    <scope>NUCLEOTIDE SEQUENCE [LARGE SCALE GENOMIC DNA]</scope>
    <source>
        <strain evidence="2 3">ITTG R7</strain>
        <plasmid evidence="3">pemeittgr7c</plasmid>
    </source>
</reference>
<feature type="region of interest" description="Disordered" evidence="1">
    <location>
        <begin position="8"/>
        <end position="32"/>
    </location>
</feature>
<keyword evidence="2" id="KW-0614">Plasmid</keyword>
<protein>
    <submittedName>
        <fullName evidence="2">Uncharacterized protein</fullName>
    </submittedName>
</protein>
<dbReference type="KEGG" id="emx:FKV68_25105"/>
<dbReference type="AlphaFoldDB" id="A0A859QRD1"/>
<dbReference type="Proteomes" id="UP000510721">
    <property type="component" value="Plasmid pEmeITTGR7c"/>
</dbReference>
<geneLocation type="plasmid" evidence="3">
    <name>pemeittgr7c</name>
</geneLocation>
<accession>A0A859QRD1</accession>
<gene>
    <name evidence="2" type="ORF">FKV68_25105</name>
</gene>
<sequence length="154" mass="17020">MQIFLSREVKGSEGEDLVEKQNAEQGLMPAPEDEAGVYGYTDENRPMVECFRKGVKPLEAFEDGLAVVEILMGLYRSAEIGATLMFPAPELEDYVRSSRARARDRSSALLVSPPTARLVIVRTTPRLIGRANARQAVGIAVQDMRDPRGGREEI</sequence>
<evidence type="ECO:0000256" key="1">
    <source>
        <dbReference type="SAM" id="MobiDB-lite"/>
    </source>
</evidence>
<dbReference type="Gene3D" id="3.30.360.10">
    <property type="entry name" value="Dihydrodipicolinate Reductase, domain 2"/>
    <property type="match status" value="1"/>
</dbReference>
<dbReference type="EMBL" id="CP041241">
    <property type="protein sequence ID" value="QLL64687.1"/>
    <property type="molecule type" value="Genomic_DNA"/>
</dbReference>
<dbReference type="RefSeq" id="WP_180943144.1">
    <property type="nucleotide sequence ID" value="NZ_CP041241.1"/>
</dbReference>
<proteinExistence type="predicted"/>
<evidence type="ECO:0000313" key="3">
    <source>
        <dbReference type="Proteomes" id="UP000510721"/>
    </source>
</evidence>
<organism evidence="2 3">
    <name type="scientific">Sinorhizobium mexicanum</name>
    <dbReference type="NCBI Taxonomy" id="375549"/>
    <lineage>
        <taxon>Bacteria</taxon>
        <taxon>Pseudomonadati</taxon>
        <taxon>Pseudomonadota</taxon>
        <taxon>Alphaproteobacteria</taxon>
        <taxon>Hyphomicrobiales</taxon>
        <taxon>Rhizobiaceae</taxon>
        <taxon>Sinorhizobium/Ensifer group</taxon>
        <taxon>Sinorhizobium</taxon>
    </lineage>
</organism>
<name>A0A859QRD1_9HYPH</name>
<feature type="compositionally biased region" description="Basic and acidic residues" evidence="1">
    <location>
        <begin position="8"/>
        <end position="22"/>
    </location>
</feature>
<evidence type="ECO:0000313" key="2">
    <source>
        <dbReference type="EMBL" id="QLL64687.1"/>
    </source>
</evidence>